<dbReference type="Proteomes" id="UP000057158">
    <property type="component" value="Chromosome"/>
</dbReference>
<dbReference type="PATRIC" id="fig|1603606.3.peg.3720"/>
<name>A0A0M4D5M0_9BACT</name>
<dbReference type="AlphaFoldDB" id="A0A0M4D5M0"/>
<gene>
    <name evidence="2" type="ORF">DSOUD_3459</name>
</gene>
<sequence>MDQEQTPSPPAAQRKNLRSPLIVLKVTLDDGAKSFFGYSKNISRNGIFIGTVNPREPGSIFQVEMNLPAPIGQTVQCTCEVVWKRPFRKGSPYEPGMGLKFLDLPLPIAEAIDRWVVEQTGPS</sequence>
<dbReference type="STRING" id="1603606.DSOUD_3459"/>
<accession>A0A0M4D5M0</accession>
<dbReference type="SUPFAM" id="SSF141371">
    <property type="entry name" value="PilZ domain-like"/>
    <property type="match status" value="1"/>
</dbReference>
<evidence type="ECO:0000313" key="2">
    <source>
        <dbReference type="EMBL" id="ALC18176.1"/>
    </source>
</evidence>
<dbReference type="Gene3D" id="2.40.10.220">
    <property type="entry name" value="predicted glycosyltransferase like domains"/>
    <property type="match status" value="1"/>
</dbReference>
<dbReference type="OrthoDB" id="5516249at2"/>
<evidence type="ECO:0000259" key="1">
    <source>
        <dbReference type="Pfam" id="PF07238"/>
    </source>
</evidence>
<dbReference type="EMBL" id="CP010802">
    <property type="protein sequence ID" value="ALC18176.1"/>
    <property type="molecule type" value="Genomic_DNA"/>
</dbReference>
<feature type="domain" description="PilZ" evidence="1">
    <location>
        <begin position="13"/>
        <end position="116"/>
    </location>
</feature>
<dbReference type="GO" id="GO:0035438">
    <property type="term" value="F:cyclic-di-GMP binding"/>
    <property type="evidence" value="ECO:0007669"/>
    <property type="project" value="InterPro"/>
</dbReference>
<dbReference type="RefSeq" id="WP_053552116.1">
    <property type="nucleotide sequence ID" value="NZ_CP010802.1"/>
</dbReference>
<protein>
    <submittedName>
        <fullName evidence="2">Pilus assembly protein PilZ</fullName>
    </submittedName>
</protein>
<reference evidence="2 3" key="1">
    <citation type="submission" date="2015-07" db="EMBL/GenBank/DDBJ databases">
        <title>Isolation and Genomic Characterization of a Novel Halophilic Metal-Reducing Deltaproteobacterium from the Deep Subsurface.</title>
        <authorList>
            <person name="Badalamenti J.P."/>
            <person name="Summers Z.M."/>
            <person name="Gralnick J.A."/>
            <person name="Bond D.R."/>
        </authorList>
    </citation>
    <scope>NUCLEOTIDE SEQUENCE [LARGE SCALE GENOMIC DNA]</scope>
    <source>
        <strain evidence="2 3">WTL</strain>
    </source>
</reference>
<evidence type="ECO:0000313" key="3">
    <source>
        <dbReference type="Proteomes" id="UP000057158"/>
    </source>
</evidence>
<proteinExistence type="predicted"/>
<dbReference type="Pfam" id="PF07238">
    <property type="entry name" value="PilZ"/>
    <property type="match status" value="1"/>
</dbReference>
<dbReference type="InterPro" id="IPR009875">
    <property type="entry name" value="PilZ_domain"/>
</dbReference>
<organism evidence="2 3">
    <name type="scientific">Desulfuromonas soudanensis</name>
    <dbReference type="NCBI Taxonomy" id="1603606"/>
    <lineage>
        <taxon>Bacteria</taxon>
        <taxon>Pseudomonadati</taxon>
        <taxon>Thermodesulfobacteriota</taxon>
        <taxon>Desulfuromonadia</taxon>
        <taxon>Desulfuromonadales</taxon>
        <taxon>Desulfuromonadaceae</taxon>
        <taxon>Desulfuromonas</taxon>
    </lineage>
</organism>
<dbReference type="KEGG" id="des:DSOUD_3459"/>
<keyword evidence="3" id="KW-1185">Reference proteome</keyword>